<evidence type="ECO:0000256" key="1">
    <source>
        <dbReference type="SAM" id="MobiDB-lite"/>
    </source>
</evidence>
<keyword evidence="4" id="KW-1185">Reference proteome</keyword>
<dbReference type="InterPro" id="IPR008266">
    <property type="entry name" value="Tyr_kinase_AS"/>
</dbReference>
<gene>
    <name evidence="3" type="ORF">HGRIS_006584</name>
</gene>
<comment type="caution">
    <text evidence="3">The sequence shown here is derived from an EMBL/GenBank/DDBJ whole genome shotgun (WGS) entry which is preliminary data.</text>
</comment>
<accession>A0ABR3J9G6</accession>
<dbReference type="EMBL" id="JASNQZ010000010">
    <property type="protein sequence ID" value="KAL0952294.1"/>
    <property type="molecule type" value="Genomic_DNA"/>
</dbReference>
<dbReference type="PANTHER" id="PTHR21310:SF56">
    <property type="entry name" value="AMINOGLYCOSIDE PHOSPHOTRANSFERASE DOMAIN-CONTAINING PROTEIN"/>
    <property type="match status" value="1"/>
</dbReference>
<dbReference type="Gene3D" id="3.90.1200.10">
    <property type="match status" value="1"/>
</dbReference>
<feature type="region of interest" description="Disordered" evidence="1">
    <location>
        <begin position="1"/>
        <end position="21"/>
    </location>
</feature>
<reference evidence="4" key="1">
    <citation type="submission" date="2024-06" db="EMBL/GenBank/DDBJ databases">
        <title>Multi-omics analyses provide insights into the biosynthesis of the anticancer antibiotic pleurotin in Hohenbuehelia grisea.</title>
        <authorList>
            <person name="Weaver J.A."/>
            <person name="Alberti F."/>
        </authorList>
    </citation>
    <scope>NUCLEOTIDE SEQUENCE [LARGE SCALE GENOMIC DNA]</scope>
    <source>
        <strain evidence="4">T-177</strain>
    </source>
</reference>
<protein>
    <recommendedName>
        <fullName evidence="2">Aminoglycoside phosphotransferase domain-containing protein</fullName>
    </recommendedName>
</protein>
<organism evidence="3 4">
    <name type="scientific">Hohenbuehelia grisea</name>
    <dbReference type="NCBI Taxonomy" id="104357"/>
    <lineage>
        <taxon>Eukaryota</taxon>
        <taxon>Fungi</taxon>
        <taxon>Dikarya</taxon>
        <taxon>Basidiomycota</taxon>
        <taxon>Agaricomycotina</taxon>
        <taxon>Agaricomycetes</taxon>
        <taxon>Agaricomycetidae</taxon>
        <taxon>Agaricales</taxon>
        <taxon>Pleurotineae</taxon>
        <taxon>Pleurotaceae</taxon>
        <taxon>Hohenbuehelia</taxon>
    </lineage>
</organism>
<dbReference type="InterPro" id="IPR011009">
    <property type="entry name" value="Kinase-like_dom_sf"/>
</dbReference>
<proteinExistence type="predicted"/>
<dbReference type="SUPFAM" id="SSF56112">
    <property type="entry name" value="Protein kinase-like (PK-like)"/>
    <property type="match status" value="1"/>
</dbReference>
<feature type="domain" description="Aminoglycoside phosphotransferase" evidence="2">
    <location>
        <begin position="84"/>
        <end position="324"/>
    </location>
</feature>
<dbReference type="InterPro" id="IPR002575">
    <property type="entry name" value="Aminoglycoside_PTrfase"/>
</dbReference>
<evidence type="ECO:0000313" key="4">
    <source>
        <dbReference type="Proteomes" id="UP001556367"/>
    </source>
</evidence>
<evidence type="ECO:0000259" key="2">
    <source>
        <dbReference type="Pfam" id="PF01636"/>
    </source>
</evidence>
<dbReference type="PROSITE" id="PS00109">
    <property type="entry name" value="PROTEIN_KINASE_TYR"/>
    <property type="match status" value="1"/>
</dbReference>
<dbReference type="Proteomes" id="UP001556367">
    <property type="component" value="Unassembled WGS sequence"/>
</dbReference>
<dbReference type="InterPro" id="IPR051678">
    <property type="entry name" value="AGP_Transferase"/>
</dbReference>
<sequence length="406" mass="45322">MTTPDSQGSDNSDCSSDAGSDNISLTSTEVYSQEPFGTYSDRVRTLLSEIYGVEAATSADISRRQGGSFNRIIGIILQSADSTSEDLILRIPRFSEEVDAAGIIRQVGVLRCLRAFLPVPEVVLFDASSNNTLERAFMIMRRIPGESLFVVLHTLSVSDRCDLAVQLARLISTIHSMPVPQAVGPLSCGEDGQLCVARITKHDEGLGPDELSPRSAPLSLSDFISTRTNEIRDWSIRKWPTESFYGDLCDQMQEIWKNLLGDVAFSERQVLFHRDFAARNIIIHQDTADSRWSIKAVLDWDEADVAPLELASVWPDWLWSHADEPTSEISVAESDPDLPVYDEECGQIRAAFVSEIERLEPGYVDRVRLARDTKLNTLYNRARDGFNSNEQIGEISDLFLDLELDK</sequence>
<evidence type="ECO:0000313" key="3">
    <source>
        <dbReference type="EMBL" id="KAL0952294.1"/>
    </source>
</evidence>
<dbReference type="Pfam" id="PF01636">
    <property type="entry name" value="APH"/>
    <property type="match status" value="1"/>
</dbReference>
<dbReference type="PANTHER" id="PTHR21310">
    <property type="entry name" value="AMINOGLYCOSIDE PHOSPHOTRANSFERASE-RELATED-RELATED"/>
    <property type="match status" value="1"/>
</dbReference>
<name>A0ABR3J9G6_9AGAR</name>